<gene>
    <name evidence="8" type="ORF">SINV_02146</name>
</gene>
<dbReference type="AlphaFoldDB" id="E9J2X7"/>
<comment type="subcellular location">
    <subcellularLocation>
        <location evidence="1">Nucleus</location>
        <location evidence="1">Nucleolus</location>
    </subcellularLocation>
</comment>
<feature type="domain" description="G-patch" evidence="7">
    <location>
        <begin position="1"/>
        <end position="64"/>
    </location>
</feature>
<dbReference type="GO" id="GO:0006364">
    <property type="term" value="P:rRNA processing"/>
    <property type="evidence" value="ECO:0007669"/>
    <property type="project" value="UniProtKB-KW"/>
</dbReference>
<evidence type="ECO:0000313" key="8">
    <source>
        <dbReference type="EMBL" id="EFZ12828.1"/>
    </source>
</evidence>
<dbReference type="Pfam" id="PF01585">
    <property type="entry name" value="G-patch"/>
    <property type="match status" value="1"/>
</dbReference>
<accession>E9J2X7</accession>
<comment type="similarity">
    <text evidence="5">Belongs to the PINX1 family.</text>
</comment>
<sequence>MANFAKEQLMKYGWTEAEARTKLKVFFFSFRGAGKGLGKNENGITKPVKLATSQNKAGVGYDEYETPWWEKMYNDASKNVKVESQGDQVSLTVVNDTRATQTRKNELSNSFTKATNFQVAPAWQTDSMLDNNYLKVGAMCAADQKSHVTRDGASELVLTSNEKSKKIVEYSSRAHSNAQVNVAGKNAIAYRITNVESDVEESSEHDVDGNASIPQAFQEEQFSLDRSMKRKHHRKIKSLVNQLSTCNLEENNVKRVIHFPNHNLYKKIRCKELSQKMKKGKEETVNSSILIQFIKQKKIDQVNKRMEHLGNELMKMYQMKGIKLCEKPDAHLSSSLQVFEIAKRKVLTEEQQENIEEKLTKLKNLSYKELELGKYGSQKDSIDQYYNTKPELRPTEFNEPTTKPDWIQIDIGHEIPEKNYVHYTTTVIPVHNRQQSIQKKMARNYAKYSYDPSTKAIINKQTKMKYPKIHTKIQKKNSKQFKCNIKKNFEHCLKVKPFAHELNMDSVIKDLAECGLAEKVNIIKKRSTQTHLTPV</sequence>
<dbReference type="PANTHER" id="PTHR23149:SF31">
    <property type="entry name" value="PROTEIN PXR1"/>
    <property type="match status" value="1"/>
</dbReference>
<dbReference type="GO" id="GO:0003676">
    <property type="term" value="F:nucleic acid binding"/>
    <property type="evidence" value="ECO:0007669"/>
    <property type="project" value="InterPro"/>
</dbReference>
<organism>
    <name type="scientific">Solenopsis invicta</name>
    <name type="common">Red imported fire ant</name>
    <name type="synonym">Solenopsis wagneri</name>
    <dbReference type="NCBI Taxonomy" id="13686"/>
    <lineage>
        <taxon>Eukaryota</taxon>
        <taxon>Metazoa</taxon>
        <taxon>Ecdysozoa</taxon>
        <taxon>Arthropoda</taxon>
        <taxon>Hexapoda</taxon>
        <taxon>Insecta</taxon>
        <taxon>Pterygota</taxon>
        <taxon>Neoptera</taxon>
        <taxon>Endopterygota</taxon>
        <taxon>Hymenoptera</taxon>
        <taxon>Apocrita</taxon>
        <taxon>Aculeata</taxon>
        <taxon>Formicoidea</taxon>
        <taxon>Formicidae</taxon>
        <taxon>Myrmicinae</taxon>
        <taxon>Solenopsis</taxon>
    </lineage>
</organism>
<keyword evidence="3" id="KW-0698">rRNA processing</keyword>
<dbReference type="HOGENOM" id="CLU_509350_0_0_1"/>
<evidence type="ECO:0000256" key="6">
    <source>
        <dbReference type="ARBA" id="ARBA00041961"/>
    </source>
</evidence>
<protein>
    <recommendedName>
        <fullName evidence="6">PinX1-related protein 1</fullName>
    </recommendedName>
</protein>
<name>E9J2X7_SOLIN</name>
<dbReference type="PROSITE" id="PS50174">
    <property type="entry name" value="G_PATCH"/>
    <property type="match status" value="1"/>
</dbReference>
<reference evidence="8" key="1">
    <citation type="journal article" date="2011" name="Proc. Natl. Acad. Sci. U.S.A.">
        <title>The genome of the fire ant Solenopsis invicta.</title>
        <authorList>
            <person name="Wurm Y."/>
            <person name="Wang J."/>
            <person name="Riba-Grognuz O."/>
            <person name="Corona M."/>
            <person name="Nygaard S."/>
            <person name="Hunt B.G."/>
            <person name="Ingram K.K."/>
            <person name="Falquet L."/>
            <person name="Nipitwattanaphon M."/>
            <person name="Gotzek D."/>
            <person name="Dijkstra M.B."/>
            <person name="Oettler J."/>
            <person name="Comtesse F."/>
            <person name="Shih C.J."/>
            <person name="Wu W.J."/>
            <person name="Yang C.C."/>
            <person name="Thomas J."/>
            <person name="Beaudoing E."/>
            <person name="Pradervand S."/>
            <person name="Flegel V."/>
            <person name="Cook E.D."/>
            <person name="Fabbretti R."/>
            <person name="Stockinger H."/>
            <person name="Long L."/>
            <person name="Farmerie W.G."/>
            <person name="Oakey J."/>
            <person name="Boomsma J.J."/>
            <person name="Pamilo P."/>
            <person name="Yi S.V."/>
            <person name="Heinze J."/>
            <person name="Goodisman M.A."/>
            <person name="Farinelli L."/>
            <person name="Harshman K."/>
            <person name="Hulo N."/>
            <person name="Cerutti L."/>
            <person name="Xenarios I."/>
            <person name="Shoemaker D."/>
            <person name="Keller L."/>
        </authorList>
    </citation>
    <scope>NUCLEOTIDE SEQUENCE [LARGE SCALE GENOMIC DNA]</scope>
</reference>
<evidence type="ECO:0000259" key="7">
    <source>
        <dbReference type="PROSITE" id="PS50174"/>
    </source>
</evidence>
<dbReference type="GO" id="GO:0005730">
    <property type="term" value="C:nucleolus"/>
    <property type="evidence" value="ECO:0007669"/>
    <property type="project" value="UniProtKB-SubCell"/>
</dbReference>
<dbReference type="EMBL" id="GL768054">
    <property type="protein sequence ID" value="EFZ12828.1"/>
    <property type="molecule type" value="Genomic_DNA"/>
</dbReference>
<proteinExistence type="inferred from homology"/>
<feature type="non-terminal residue" evidence="8">
    <location>
        <position position="535"/>
    </location>
</feature>
<evidence type="ECO:0000256" key="3">
    <source>
        <dbReference type="ARBA" id="ARBA00022552"/>
    </source>
</evidence>
<dbReference type="OMA" id="QIDIGHE"/>
<keyword evidence="4" id="KW-0539">Nucleus</keyword>
<dbReference type="InterPro" id="IPR050656">
    <property type="entry name" value="PINX1"/>
</dbReference>
<evidence type="ECO:0000256" key="5">
    <source>
        <dbReference type="ARBA" id="ARBA00038007"/>
    </source>
</evidence>
<dbReference type="PANTHER" id="PTHR23149">
    <property type="entry name" value="G PATCH DOMAIN CONTAINING PROTEIN"/>
    <property type="match status" value="1"/>
</dbReference>
<evidence type="ECO:0000256" key="4">
    <source>
        <dbReference type="ARBA" id="ARBA00023242"/>
    </source>
</evidence>
<dbReference type="SMART" id="SM00443">
    <property type="entry name" value="G_patch"/>
    <property type="match status" value="1"/>
</dbReference>
<evidence type="ECO:0000256" key="2">
    <source>
        <dbReference type="ARBA" id="ARBA00022517"/>
    </source>
</evidence>
<keyword evidence="2" id="KW-0690">Ribosome biogenesis</keyword>
<dbReference type="InterPro" id="IPR000467">
    <property type="entry name" value="G_patch_dom"/>
</dbReference>
<evidence type="ECO:0000256" key="1">
    <source>
        <dbReference type="ARBA" id="ARBA00004604"/>
    </source>
</evidence>